<accession>A0ACC2M6A9</accession>
<gene>
    <name evidence="1" type="ORF">MRB53_017538</name>
</gene>
<dbReference type="EMBL" id="CM056813">
    <property type="protein sequence ID" value="KAJ8640844.1"/>
    <property type="molecule type" value="Genomic_DNA"/>
</dbReference>
<reference evidence="1 2" key="1">
    <citation type="journal article" date="2022" name="Hortic Res">
        <title>A haplotype resolved chromosomal level avocado genome allows analysis of novel avocado genes.</title>
        <authorList>
            <person name="Nath O."/>
            <person name="Fletcher S.J."/>
            <person name="Hayward A."/>
            <person name="Shaw L.M."/>
            <person name="Masouleh A.K."/>
            <person name="Furtado A."/>
            <person name="Henry R.J."/>
            <person name="Mitter N."/>
        </authorList>
    </citation>
    <scope>NUCLEOTIDE SEQUENCE [LARGE SCALE GENOMIC DNA]</scope>
    <source>
        <strain evidence="2">cv. Hass</strain>
    </source>
</reference>
<sequence length="197" mass="21593">MENLAGSSSHPNQAHEPGFDPNSWLTLGTGPQEKQAARQPHACLYCPRTFLSSQDLGGHQHSHGRKRKRGDYAAMFPQTHVPIIPMFGPILSVEPPPGLELGLGLGEGVGRMNPMSPNGYPGLLERRLGLRVDVEKNLLGRMEMAECEDGDDDVIELTEMCIELKNMHGGHESGDGCERKEGVAEDISKEFDLTLRL</sequence>
<organism evidence="1 2">
    <name type="scientific">Persea americana</name>
    <name type="common">Avocado</name>
    <dbReference type="NCBI Taxonomy" id="3435"/>
    <lineage>
        <taxon>Eukaryota</taxon>
        <taxon>Viridiplantae</taxon>
        <taxon>Streptophyta</taxon>
        <taxon>Embryophyta</taxon>
        <taxon>Tracheophyta</taxon>
        <taxon>Spermatophyta</taxon>
        <taxon>Magnoliopsida</taxon>
        <taxon>Magnoliidae</taxon>
        <taxon>Laurales</taxon>
        <taxon>Lauraceae</taxon>
        <taxon>Persea</taxon>
    </lineage>
</organism>
<proteinExistence type="predicted"/>
<evidence type="ECO:0000313" key="2">
    <source>
        <dbReference type="Proteomes" id="UP001234297"/>
    </source>
</evidence>
<name>A0ACC2M6A9_PERAE</name>
<evidence type="ECO:0000313" key="1">
    <source>
        <dbReference type="EMBL" id="KAJ8640844.1"/>
    </source>
</evidence>
<dbReference type="Proteomes" id="UP001234297">
    <property type="component" value="Chromosome 5"/>
</dbReference>
<protein>
    <submittedName>
        <fullName evidence="1">Uncharacterized protein</fullName>
    </submittedName>
</protein>
<comment type="caution">
    <text evidence="1">The sequence shown here is derived from an EMBL/GenBank/DDBJ whole genome shotgun (WGS) entry which is preliminary data.</text>
</comment>
<keyword evidence="2" id="KW-1185">Reference proteome</keyword>